<dbReference type="AlphaFoldDB" id="A0A9N9D5P7"/>
<evidence type="ECO:0000313" key="2">
    <source>
        <dbReference type="Proteomes" id="UP000789706"/>
    </source>
</evidence>
<keyword evidence="2" id="KW-1185">Reference proteome</keyword>
<dbReference type="EMBL" id="CAJVPK010003344">
    <property type="protein sequence ID" value="CAG8626184.1"/>
    <property type="molecule type" value="Genomic_DNA"/>
</dbReference>
<evidence type="ECO:0000313" key="1">
    <source>
        <dbReference type="EMBL" id="CAG8626184.1"/>
    </source>
</evidence>
<sequence>SQRFHVQLRKLNFLNSIQKENTFKSLENIVLIIPISAEEAVSQKNENNMTKEQLVTIINSLLVSLLEIQKFKYTSLNN</sequence>
<organism evidence="1 2">
    <name type="scientific">Diversispora eburnea</name>
    <dbReference type="NCBI Taxonomy" id="1213867"/>
    <lineage>
        <taxon>Eukaryota</taxon>
        <taxon>Fungi</taxon>
        <taxon>Fungi incertae sedis</taxon>
        <taxon>Mucoromycota</taxon>
        <taxon>Glomeromycotina</taxon>
        <taxon>Glomeromycetes</taxon>
        <taxon>Diversisporales</taxon>
        <taxon>Diversisporaceae</taxon>
        <taxon>Diversispora</taxon>
    </lineage>
</organism>
<reference evidence="1" key="1">
    <citation type="submission" date="2021-06" db="EMBL/GenBank/DDBJ databases">
        <authorList>
            <person name="Kallberg Y."/>
            <person name="Tangrot J."/>
            <person name="Rosling A."/>
        </authorList>
    </citation>
    <scope>NUCLEOTIDE SEQUENCE</scope>
    <source>
        <strain evidence="1">AZ414A</strain>
    </source>
</reference>
<comment type="caution">
    <text evidence="1">The sequence shown here is derived from an EMBL/GenBank/DDBJ whole genome shotgun (WGS) entry which is preliminary data.</text>
</comment>
<dbReference type="Proteomes" id="UP000789706">
    <property type="component" value="Unassembled WGS sequence"/>
</dbReference>
<name>A0A9N9D5P7_9GLOM</name>
<proteinExistence type="predicted"/>
<accession>A0A9N9D5P7</accession>
<dbReference type="OrthoDB" id="2440692at2759"/>
<feature type="non-terminal residue" evidence="1">
    <location>
        <position position="78"/>
    </location>
</feature>
<protein>
    <submittedName>
        <fullName evidence="1">7386_t:CDS:1</fullName>
    </submittedName>
</protein>
<gene>
    <name evidence="1" type="ORF">DEBURN_LOCUS10576</name>
</gene>